<dbReference type="InterPro" id="IPR035396">
    <property type="entry name" value="Bac_rhamnosid6H"/>
</dbReference>
<gene>
    <name evidence="4" type="ORF">H7C19_16365</name>
</gene>
<dbReference type="Pfam" id="PF08531">
    <property type="entry name" value="Bac_rhamnosid_N"/>
    <property type="match status" value="1"/>
</dbReference>
<dbReference type="InterPro" id="IPR008928">
    <property type="entry name" value="6-hairpin_glycosidase_sf"/>
</dbReference>
<dbReference type="GO" id="GO:0005975">
    <property type="term" value="P:carbohydrate metabolic process"/>
    <property type="evidence" value="ECO:0007669"/>
    <property type="project" value="InterPro"/>
</dbReference>
<dbReference type="Gene3D" id="2.60.120.260">
    <property type="entry name" value="Galactose-binding domain-like"/>
    <property type="match status" value="1"/>
</dbReference>
<dbReference type="AlphaFoldDB" id="A0A7X0RTM8"/>
<protein>
    <submittedName>
        <fullName evidence="4">Alpha-L-rhamnosidase N-terminal domain-containing protein</fullName>
    </submittedName>
</protein>
<evidence type="ECO:0000313" key="5">
    <source>
        <dbReference type="Proteomes" id="UP000547209"/>
    </source>
</evidence>
<proteinExistence type="predicted"/>
<evidence type="ECO:0000259" key="3">
    <source>
        <dbReference type="Pfam" id="PF17390"/>
    </source>
</evidence>
<keyword evidence="5" id="KW-1185">Reference proteome</keyword>
<dbReference type="EMBL" id="JACJVP010000025">
    <property type="protein sequence ID" value="MBB6672256.1"/>
    <property type="molecule type" value="Genomic_DNA"/>
</dbReference>
<dbReference type="Pfam" id="PF17390">
    <property type="entry name" value="Bac_rhamnosid_C"/>
    <property type="match status" value="1"/>
</dbReference>
<organism evidence="4 5">
    <name type="scientific">Cohnella nanjingensis</name>
    <dbReference type="NCBI Taxonomy" id="1387779"/>
    <lineage>
        <taxon>Bacteria</taxon>
        <taxon>Bacillati</taxon>
        <taxon>Bacillota</taxon>
        <taxon>Bacilli</taxon>
        <taxon>Bacillales</taxon>
        <taxon>Paenibacillaceae</taxon>
        <taxon>Cohnella</taxon>
    </lineage>
</organism>
<reference evidence="4 5" key="1">
    <citation type="submission" date="2020-08" db="EMBL/GenBank/DDBJ databases">
        <title>Cohnella phylogeny.</title>
        <authorList>
            <person name="Dunlap C."/>
        </authorList>
    </citation>
    <scope>NUCLEOTIDE SEQUENCE [LARGE SCALE GENOMIC DNA]</scope>
    <source>
        <strain evidence="4 5">DSM 28246</strain>
    </source>
</reference>
<dbReference type="Pfam" id="PF17389">
    <property type="entry name" value="Bac_rhamnosid6H"/>
    <property type="match status" value="1"/>
</dbReference>
<dbReference type="InterPro" id="IPR035398">
    <property type="entry name" value="Bac_rhamnosid_C"/>
</dbReference>
<evidence type="ECO:0000259" key="1">
    <source>
        <dbReference type="Pfam" id="PF08531"/>
    </source>
</evidence>
<dbReference type="RefSeq" id="WP_185143719.1">
    <property type="nucleotide sequence ID" value="NZ_JACJVP010000025.1"/>
</dbReference>
<dbReference type="InterPro" id="IPR013737">
    <property type="entry name" value="Bac_rhamnosid_N"/>
</dbReference>
<sequence length="802" mass="90268">MEENRNWRAKWIWGENRLQAAFAASREAYYFRRSFDVPEDGGELVVRVSADSRYRLFLNGESVSVGPCKGDGKTHYYETVDVTKSLRPGKNTLAAKVVHYRHSQPYSFGDGPVSVWRASAGAFLLEGELHGADGTVIASLHSDGDGRWKCLKDESGTFEHGPFTFFVGGVERIDGAKMPHGWERVGFDDSSWEPAVVVSGTSDSLTGQLSPWQLSERPIPPLFEHHSSFKSVVRSEGGPASAAADRPIRLEPHTKFMAELDAGELTTGYLTIKLVGGEGSVVKVLCSECYEPPTDDLEVRRKGVRDRHEGNVLLGEYDRYAVAGVGKTNSPECYEPFWFRTFRFVRLEVETGGEPLEIVSLAYRETGYPLEVRTSFACSDDGLKPLWEISINTLRRCMHETYEDCPFYEQLQYIMDTRLQILFTYYISGDDRLARRAIHDFHSSMLPSGMLQSRYPAVYQQVIPGFSLYWILMLHDHYLFFGDDAFVRRYRPTIDAVLDWFDRRITADGIVGACPDAYWSYVDWVEEWKTTFGMPTAGLTGPITVYSLMYAAALAAAADLNEWTGRRETAVEYRERGDAIKRAVRAHCWSEQTGLFRDGPHSDDVSEHAQIWSVLSGTVTGEAAVKLMSDMLSGGRKLPKVSYAMSFFLFRALSCVGLYDRTFPLWDEWRHQAEELRMSTWLEDPVTQRSDCHAWGAIPLYEFPAEILGIKPGAPGYRSITVEPKPCGLKWAKGSAMTPHGPVLVSWHTDGGRFRLQVERPDALPLRIVLPDGTQVNHAEAGPVEASCIWGAHSDSRFSYRN</sequence>
<dbReference type="InterPro" id="IPR008979">
    <property type="entry name" value="Galactose-bd-like_sf"/>
</dbReference>
<name>A0A7X0RTM8_9BACL</name>
<accession>A0A7X0RTM8</accession>
<evidence type="ECO:0000259" key="2">
    <source>
        <dbReference type="Pfam" id="PF17389"/>
    </source>
</evidence>
<dbReference type="PANTHER" id="PTHR34987">
    <property type="entry name" value="C, PUTATIVE (AFU_ORTHOLOGUE AFUA_3G02880)-RELATED"/>
    <property type="match status" value="1"/>
</dbReference>
<feature type="domain" description="Alpha-L-rhamnosidase C-terminal" evidence="3">
    <location>
        <begin position="709"/>
        <end position="779"/>
    </location>
</feature>
<dbReference type="Gene3D" id="1.50.10.10">
    <property type="match status" value="1"/>
</dbReference>
<dbReference type="Gene3D" id="2.60.420.10">
    <property type="entry name" value="Maltose phosphorylase, domain 3"/>
    <property type="match status" value="1"/>
</dbReference>
<evidence type="ECO:0000313" key="4">
    <source>
        <dbReference type="EMBL" id="MBB6672256.1"/>
    </source>
</evidence>
<comment type="caution">
    <text evidence="4">The sequence shown here is derived from an EMBL/GenBank/DDBJ whole genome shotgun (WGS) entry which is preliminary data.</text>
</comment>
<dbReference type="SUPFAM" id="SSF48208">
    <property type="entry name" value="Six-hairpin glycosidases"/>
    <property type="match status" value="1"/>
</dbReference>
<feature type="domain" description="Bacterial alpha-L-rhamnosidase N-terminal" evidence="1">
    <location>
        <begin position="47"/>
        <end position="209"/>
    </location>
</feature>
<dbReference type="Proteomes" id="UP000547209">
    <property type="component" value="Unassembled WGS sequence"/>
</dbReference>
<dbReference type="SUPFAM" id="SSF49785">
    <property type="entry name" value="Galactose-binding domain-like"/>
    <property type="match status" value="1"/>
</dbReference>
<dbReference type="InterPro" id="IPR012341">
    <property type="entry name" value="6hp_glycosidase-like_sf"/>
</dbReference>
<dbReference type="PANTHER" id="PTHR34987:SF2">
    <property type="entry name" value="B, PUTATIVE (AFU_ORTHOLOGUE AFUA_7G05040)-RELATED"/>
    <property type="match status" value="1"/>
</dbReference>
<feature type="domain" description="Alpha-L-rhamnosidase six-hairpin glycosidase" evidence="2">
    <location>
        <begin position="374"/>
        <end position="611"/>
    </location>
</feature>